<evidence type="ECO:0000256" key="5">
    <source>
        <dbReference type="ARBA" id="ARBA00047942"/>
    </source>
</evidence>
<name>A0A643FX81_9BURK</name>
<dbReference type="PANTHER" id="PTHR33841">
    <property type="entry name" value="DNA METHYLTRANSFERASE YEEA-RELATED"/>
    <property type="match status" value="1"/>
</dbReference>
<dbReference type="EC" id="2.1.1.72" evidence="2"/>
<dbReference type="Gene3D" id="3.40.50.150">
    <property type="entry name" value="Vaccinia Virus protein VP39"/>
    <property type="match status" value="1"/>
</dbReference>
<keyword evidence="4" id="KW-0808">Transferase</keyword>
<accession>A0A643FX81</accession>
<dbReference type="GeneID" id="98399270"/>
<evidence type="ECO:0000313" key="7">
    <source>
        <dbReference type="EMBL" id="QOT76553.1"/>
    </source>
</evidence>
<reference evidence="7 8" key="1">
    <citation type="submission" date="2020-10" db="EMBL/GenBank/DDBJ databases">
        <title>Complete genome sequence of Cupriavidus basilensis CCUG 49340T.</title>
        <authorList>
            <person name="Salva-Serra F."/>
            <person name="Donoso R.A."/>
            <person name="Cho K.H."/>
            <person name="Yoo J.A."/>
            <person name="Lee K."/>
            <person name="Yoon S.-H."/>
            <person name="Perez-Pantoja D."/>
            <person name="Moore E.R.B."/>
        </authorList>
    </citation>
    <scope>NUCLEOTIDE SEQUENCE [LARGE SCALE GENOMIC DNA]</scope>
    <source>
        <strain evidence="8">CCUG 49340</strain>
    </source>
</reference>
<dbReference type="GO" id="GO:0003677">
    <property type="term" value="F:DNA binding"/>
    <property type="evidence" value="ECO:0007669"/>
    <property type="project" value="InterPro"/>
</dbReference>
<dbReference type="GO" id="GO:0032259">
    <property type="term" value="P:methylation"/>
    <property type="evidence" value="ECO:0007669"/>
    <property type="project" value="UniProtKB-KW"/>
</dbReference>
<dbReference type="EMBL" id="CP062803">
    <property type="protein sequence ID" value="QOT76553.1"/>
    <property type="molecule type" value="Genomic_DNA"/>
</dbReference>
<evidence type="ECO:0000256" key="2">
    <source>
        <dbReference type="ARBA" id="ARBA00011900"/>
    </source>
</evidence>
<evidence type="ECO:0000256" key="1">
    <source>
        <dbReference type="ARBA" id="ARBA00006594"/>
    </source>
</evidence>
<evidence type="ECO:0000259" key="6">
    <source>
        <dbReference type="Pfam" id="PF02384"/>
    </source>
</evidence>
<dbReference type="InterPro" id="IPR050953">
    <property type="entry name" value="N4_N6_ade-DNA_methylase"/>
</dbReference>
<dbReference type="SUPFAM" id="SSF53335">
    <property type="entry name" value="S-adenosyl-L-methionine-dependent methyltransferases"/>
    <property type="match status" value="1"/>
</dbReference>
<evidence type="ECO:0000313" key="8">
    <source>
        <dbReference type="Proteomes" id="UP000397656"/>
    </source>
</evidence>
<dbReference type="InterPro" id="IPR003356">
    <property type="entry name" value="DNA_methylase_A-5"/>
</dbReference>
<feature type="domain" description="DNA methylase adenine-specific" evidence="6">
    <location>
        <begin position="294"/>
        <end position="518"/>
    </location>
</feature>
<dbReference type="AlphaFoldDB" id="A0A643FX81"/>
<organism evidence="7 8">
    <name type="scientific">Cupriavidus basilensis</name>
    <dbReference type="NCBI Taxonomy" id="68895"/>
    <lineage>
        <taxon>Bacteria</taxon>
        <taxon>Pseudomonadati</taxon>
        <taxon>Pseudomonadota</taxon>
        <taxon>Betaproteobacteria</taxon>
        <taxon>Burkholderiales</taxon>
        <taxon>Burkholderiaceae</taxon>
        <taxon>Cupriavidus</taxon>
    </lineage>
</organism>
<comment type="catalytic activity">
    <reaction evidence="5">
        <text>a 2'-deoxyadenosine in DNA + S-adenosyl-L-methionine = an N(6)-methyl-2'-deoxyadenosine in DNA + S-adenosyl-L-homocysteine + H(+)</text>
        <dbReference type="Rhea" id="RHEA:15197"/>
        <dbReference type="Rhea" id="RHEA-COMP:12418"/>
        <dbReference type="Rhea" id="RHEA-COMP:12419"/>
        <dbReference type="ChEBI" id="CHEBI:15378"/>
        <dbReference type="ChEBI" id="CHEBI:57856"/>
        <dbReference type="ChEBI" id="CHEBI:59789"/>
        <dbReference type="ChEBI" id="CHEBI:90615"/>
        <dbReference type="ChEBI" id="CHEBI:90616"/>
        <dbReference type="EC" id="2.1.1.72"/>
    </reaction>
</comment>
<comment type="similarity">
    <text evidence="1">Belongs to the N(4)/N(6)-methyltransferase family.</text>
</comment>
<dbReference type="PRINTS" id="PR00507">
    <property type="entry name" value="N12N6MTFRASE"/>
</dbReference>
<dbReference type="REBASE" id="470164">
    <property type="entry name" value="Cba11853ORF60P"/>
</dbReference>
<gene>
    <name evidence="7" type="ORF">F7R26_000060</name>
</gene>
<evidence type="ECO:0000256" key="3">
    <source>
        <dbReference type="ARBA" id="ARBA00022603"/>
    </source>
</evidence>
<dbReference type="Proteomes" id="UP000397656">
    <property type="component" value="Chromosome 1"/>
</dbReference>
<dbReference type="RefSeq" id="WP_150985340.1">
    <property type="nucleotide sequence ID" value="NZ_CP062803.1"/>
</dbReference>
<protein>
    <recommendedName>
        <fullName evidence="2">site-specific DNA-methyltransferase (adenine-specific)</fullName>
        <ecNumber evidence="2">2.1.1.72</ecNumber>
    </recommendedName>
</protein>
<keyword evidence="3 7" id="KW-0489">Methyltransferase</keyword>
<dbReference type="PANTHER" id="PTHR33841:SF1">
    <property type="entry name" value="DNA METHYLTRANSFERASE A"/>
    <property type="match status" value="1"/>
</dbReference>
<dbReference type="GO" id="GO:0009007">
    <property type="term" value="F:site-specific DNA-methyltransferase (adenine-specific) activity"/>
    <property type="evidence" value="ECO:0007669"/>
    <property type="project" value="UniProtKB-EC"/>
</dbReference>
<proteinExistence type="inferred from homology"/>
<sequence length="1028" mass="115700">MISKRLDPWLRALGYAEASPSLHLARDPVPQDHPYAPELRDLLNPNGEIRAEAVFDVDGVPAITFFVGGKASPLQDSAQLLQLRQRIWNQGLITVVLVADANMATAYPASAVAGAQATLKLADAKVDGPWSCSDLLSGDVRERFPTWFRLEDRVDRKLLRNLNLTVRDLATCKLRNGRECGKSAAQYLVGQALFISYLEHRGIVDEPYRSKNKVGTFVDLVADRDRDGLAQLLSSLKDDFNGDFLEPDAKKKSLWLDLGNAGFDVVADFLSATDVANAQPSLFPYNFRYIPVELLSGVYESFLGDSKKALAAYYTPRHLANVVVSQALANSTDLLAERIYDGACGSGILLTTAFRRLIGAAEAKAQRQLSLRDRIELLQTQIFGSDLSEAACRVTAFSLYLSLLEQLQPTDIVALCEDENVKLPLLRDFNLFCGPDKGDFFSAQNPLANERKFTLFLSNPPWSEPDGESTGLADEWATERGYPRPLRQIAADFVWRAGECLVPEGRICVILPMTLLLKPTSQEFLSAWLTKVRWLRLINFGDLKELLFDEGRASCIVLLASPRVVSEHDEWIVPPTEKFEYWVPKADVSLAFGRISLHSVDRHQVQTQAIVRSNRELVTRMWGDEFDMALWARLRLRGTFGDLLHGKHKRWSRRKGFHRVDSYVEVEKHVSSAPLWEMKFLRPEHLYRCPVVAAADLEAFPRDEMRTLPSLDASLIEFFSGPRILFPDGPAPDRSIRAAFLATPASFMSSVGVISGPPEDEDLLRFATFYLRSDLVRYFMVTQVYQLLSDRDRVSLKDIEQFPFYPPERHADPAKARQIVGEVAEISRWLEQCDGFARPDAWDRSRAKVEKLIKEYFGLPRDAQAIVKETVDVILPATRPYGMSRVYELAMERVSDAVAKHYAKALQNELNGWRDAGDGEGSFDVNVYYTDVRQAGALAVAQVNLHRKIESKPTGQQANHVVDAILRKLREAQLLTVELQERMHFVPDTLIVSGNTAYLIKPVAQRLWLRRQARRDAARIVSATTGNY</sequence>
<dbReference type="GO" id="GO:0008170">
    <property type="term" value="F:N-methyltransferase activity"/>
    <property type="evidence" value="ECO:0007669"/>
    <property type="project" value="InterPro"/>
</dbReference>
<dbReference type="InterPro" id="IPR029063">
    <property type="entry name" value="SAM-dependent_MTases_sf"/>
</dbReference>
<dbReference type="Pfam" id="PF02384">
    <property type="entry name" value="N6_Mtase"/>
    <property type="match status" value="1"/>
</dbReference>
<evidence type="ECO:0000256" key="4">
    <source>
        <dbReference type="ARBA" id="ARBA00022679"/>
    </source>
</evidence>